<proteinExistence type="predicted"/>
<dbReference type="SUPFAM" id="SSF54427">
    <property type="entry name" value="NTF2-like"/>
    <property type="match status" value="1"/>
</dbReference>
<sequence length="135" mass="14914">MAPRTSMTDEHPAFGQAIRDVMERRARALVTRDLAELALLLADDFSYVNSQGTLWGKAEYLTAVDGGALRWSAQTAEEVGVRGYGDLAVVTCVVRDEGTWHGEPFSARFRSTQVYARREGVWRYIAGQSTGLDQG</sequence>
<dbReference type="InterPro" id="IPR027843">
    <property type="entry name" value="DUF4440"/>
</dbReference>
<dbReference type="HOGENOM" id="CLU_141608_2_0_7"/>
<dbReference type="STRING" id="448385.sce7452"/>
<gene>
    <name evidence="2" type="ordered locus">sce7452</name>
</gene>
<dbReference type="Proteomes" id="UP000002139">
    <property type="component" value="Chromosome"/>
</dbReference>
<dbReference type="InterPro" id="IPR032710">
    <property type="entry name" value="NTF2-like_dom_sf"/>
</dbReference>
<accession>A9EZC3</accession>
<protein>
    <recommendedName>
        <fullName evidence="1">DUF4440 domain-containing protein</fullName>
    </recommendedName>
</protein>
<dbReference type="AlphaFoldDB" id="A9EZC3"/>
<dbReference type="Gene3D" id="3.10.450.50">
    <property type="match status" value="1"/>
</dbReference>
<evidence type="ECO:0000313" key="2">
    <source>
        <dbReference type="EMBL" id="CAN97621.1"/>
    </source>
</evidence>
<feature type="domain" description="DUF4440" evidence="1">
    <location>
        <begin position="18"/>
        <end position="123"/>
    </location>
</feature>
<dbReference type="eggNOG" id="COG4319">
    <property type="taxonomic scope" value="Bacteria"/>
</dbReference>
<organism evidence="2 3">
    <name type="scientific">Sorangium cellulosum (strain So ce56)</name>
    <name type="common">Polyangium cellulosum (strain So ce56)</name>
    <dbReference type="NCBI Taxonomy" id="448385"/>
    <lineage>
        <taxon>Bacteria</taxon>
        <taxon>Pseudomonadati</taxon>
        <taxon>Myxococcota</taxon>
        <taxon>Polyangia</taxon>
        <taxon>Polyangiales</taxon>
        <taxon>Polyangiaceae</taxon>
        <taxon>Sorangium</taxon>
    </lineage>
</organism>
<evidence type="ECO:0000259" key="1">
    <source>
        <dbReference type="Pfam" id="PF14534"/>
    </source>
</evidence>
<name>A9EZC3_SORC5</name>
<evidence type="ECO:0000313" key="3">
    <source>
        <dbReference type="Proteomes" id="UP000002139"/>
    </source>
</evidence>
<dbReference type="EMBL" id="AM746676">
    <property type="protein sequence ID" value="CAN97621.1"/>
    <property type="molecule type" value="Genomic_DNA"/>
</dbReference>
<dbReference type="Pfam" id="PF14534">
    <property type="entry name" value="DUF4440"/>
    <property type="match status" value="1"/>
</dbReference>
<reference evidence="2 3" key="1">
    <citation type="journal article" date="2007" name="Nat. Biotechnol.">
        <title>Complete genome sequence of the myxobacterium Sorangium cellulosum.</title>
        <authorList>
            <person name="Schneiker S."/>
            <person name="Perlova O."/>
            <person name="Kaiser O."/>
            <person name="Gerth K."/>
            <person name="Alici A."/>
            <person name="Altmeyer M.O."/>
            <person name="Bartels D."/>
            <person name="Bekel T."/>
            <person name="Beyer S."/>
            <person name="Bode E."/>
            <person name="Bode H.B."/>
            <person name="Bolten C.J."/>
            <person name="Choudhuri J.V."/>
            <person name="Doss S."/>
            <person name="Elnakady Y.A."/>
            <person name="Frank B."/>
            <person name="Gaigalat L."/>
            <person name="Goesmann A."/>
            <person name="Groeger C."/>
            <person name="Gross F."/>
            <person name="Jelsbak L."/>
            <person name="Jelsbak L."/>
            <person name="Kalinowski J."/>
            <person name="Kegler C."/>
            <person name="Knauber T."/>
            <person name="Konietzny S."/>
            <person name="Kopp M."/>
            <person name="Krause L."/>
            <person name="Krug D."/>
            <person name="Linke B."/>
            <person name="Mahmud T."/>
            <person name="Martinez-Arias R."/>
            <person name="McHardy A.C."/>
            <person name="Merai M."/>
            <person name="Meyer F."/>
            <person name="Mormann S."/>
            <person name="Munoz-Dorado J."/>
            <person name="Perez J."/>
            <person name="Pradella S."/>
            <person name="Rachid S."/>
            <person name="Raddatz G."/>
            <person name="Rosenau F."/>
            <person name="Rueckert C."/>
            <person name="Sasse F."/>
            <person name="Scharfe M."/>
            <person name="Schuster S.C."/>
            <person name="Suen G."/>
            <person name="Treuner-Lange A."/>
            <person name="Velicer G.J."/>
            <person name="Vorholter F.-J."/>
            <person name="Weissman K.J."/>
            <person name="Welch R.D."/>
            <person name="Wenzel S.C."/>
            <person name="Whitworth D.E."/>
            <person name="Wilhelm S."/>
            <person name="Wittmann C."/>
            <person name="Bloecker H."/>
            <person name="Puehler A."/>
            <person name="Mueller R."/>
        </authorList>
    </citation>
    <scope>NUCLEOTIDE SEQUENCE [LARGE SCALE GENOMIC DNA]</scope>
    <source>
        <strain evidence="3">So ce56</strain>
    </source>
</reference>
<dbReference type="KEGG" id="scl:sce7452"/>
<keyword evidence="3" id="KW-1185">Reference proteome</keyword>